<feature type="signal peptide" evidence="2">
    <location>
        <begin position="1"/>
        <end position="40"/>
    </location>
</feature>
<dbReference type="PANTHER" id="PTHR30006">
    <property type="entry name" value="THIAMINE-BINDING PERIPLASMIC PROTEIN-RELATED"/>
    <property type="match status" value="1"/>
</dbReference>
<dbReference type="InterPro" id="IPR026045">
    <property type="entry name" value="Ferric-bd"/>
</dbReference>
<protein>
    <submittedName>
        <fullName evidence="3">ABC transporter, solute-binding protein</fullName>
    </submittedName>
</protein>
<dbReference type="Pfam" id="PF13416">
    <property type="entry name" value="SBP_bac_8"/>
    <property type="match status" value="1"/>
</dbReference>
<evidence type="ECO:0000256" key="2">
    <source>
        <dbReference type="SAM" id="SignalP"/>
    </source>
</evidence>
<dbReference type="EMBL" id="AEEN01000010">
    <property type="protein sequence ID" value="EFM32081.1"/>
    <property type="molecule type" value="Genomic_DNA"/>
</dbReference>
<organism evidence="3 4">
    <name type="scientific">Streptococcus mitis ATCC 6249</name>
    <dbReference type="NCBI Taxonomy" id="864567"/>
    <lineage>
        <taxon>Bacteria</taxon>
        <taxon>Bacillati</taxon>
        <taxon>Bacillota</taxon>
        <taxon>Bacilli</taxon>
        <taxon>Lactobacillales</taxon>
        <taxon>Streptococcaceae</taxon>
        <taxon>Streptococcus</taxon>
        <taxon>Streptococcus mitis group</taxon>
    </lineage>
</organism>
<gene>
    <name evidence="3" type="ORF">HMPREF8571_0363</name>
</gene>
<dbReference type="CDD" id="cd13546">
    <property type="entry name" value="PBP2_BitB"/>
    <property type="match status" value="1"/>
</dbReference>
<dbReference type="Proteomes" id="UP000003823">
    <property type="component" value="Unassembled WGS sequence"/>
</dbReference>
<dbReference type="InterPro" id="IPR006059">
    <property type="entry name" value="SBP"/>
</dbReference>
<name>E0PP96_STRMT</name>
<dbReference type="PANTHER" id="PTHR30006:SF2">
    <property type="entry name" value="ABC TRANSPORTER SUBSTRATE-BINDING PROTEIN"/>
    <property type="match status" value="1"/>
</dbReference>
<reference evidence="3 4" key="1">
    <citation type="submission" date="2010-07" db="EMBL/GenBank/DDBJ databases">
        <authorList>
            <person name="Muzny D."/>
            <person name="Qin X."/>
            <person name="Deng J."/>
            <person name="Jiang H."/>
            <person name="Liu Y."/>
            <person name="Qu J."/>
            <person name="Song X.-Z."/>
            <person name="Zhang L."/>
            <person name="Thornton R."/>
            <person name="Coyle M."/>
            <person name="Francisco L."/>
            <person name="Jackson L."/>
            <person name="Javaid M."/>
            <person name="Korchina V."/>
            <person name="Kovar C."/>
            <person name="Mata R."/>
            <person name="Mathew T."/>
            <person name="Ngo R."/>
            <person name="Nguyen L."/>
            <person name="Nguyen N."/>
            <person name="Okwuonu G."/>
            <person name="Ongeri F."/>
            <person name="Pham C."/>
            <person name="Simmons D."/>
            <person name="Wilczek-Boney K."/>
            <person name="Hale W."/>
            <person name="Jakkamsetti A."/>
            <person name="Pham P."/>
            <person name="Ruth R."/>
            <person name="San Lucas F."/>
            <person name="Warren J."/>
            <person name="Zhang J."/>
            <person name="Zhao Z."/>
            <person name="Zhou C."/>
            <person name="Zhu D."/>
            <person name="Lee S."/>
            <person name="Bess C."/>
            <person name="Blankenburg K."/>
            <person name="Forbes L."/>
            <person name="Fu Q."/>
            <person name="Gubbala S."/>
            <person name="Hirani K."/>
            <person name="Jayaseelan J.C."/>
            <person name="Lara F."/>
            <person name="Munidasa M."/>
            <person name="Palculict T."/>
            <person name="Patil S."/>
            <person name="Pu L.-L."/>
            <person name="Saada N."/>
            <person name="Tang L."/>
            <person name="Weissenberger G."/>
            <person name="Zhu Y."/>
            <person name="Hemphill L."/>
            <person name="Shang Y."/>
            <person name="Youmans B."/>
            <person name="Ayvaz T."/>
            <person name="Ross M."/>
            <person name="Santibanez J."/>
            <person name="Aqrawi P."/>
            <person name="Gross S."/>
            <person name="Joshi V."/>
            <person name="Fowler G."/>
            <person name="Nazareth L."/>
            <person name="Reid J."/>
            <person name="Worley K."/>
            <person name="Petrosino J."/>
            <person name="Highlander S."/>
            <person name="Gibbs R."/>
        </authorList>
    </citation>
    <scope>NUCLEOTIDE SEQUENCE [LARGE SCALE GENOMIC DNA]</scope>
    <source>
        <strain evidence="3 4">ATCC 6249</strain>
    </source>
</reference>
<dbReference type="GO" id="GO:0015888">
    <property type="term" value="P:thiamine transport"/>
    <property type="evidence" value="ECO:0007669"/>
    <property type="project" value="TreeGrafter"/>
</dbReference>
<evidence type="ECO:0000313" key="4">
    <source>
        <dbReference type="Proteomes" id="UP000003823"/>
    </source>
</evidence>
<sequence length="360" mass="40152">MNKQRIMFVKRRKNMKKKLSLLSFSWIFLLLSGCSSTTEAETSIENDTDKTLVVYSPNPEDLIEETIPAFEEKYGIKVDLVQASTGELFKKAEAEKEAPVADVIFGGSYALFSSNEKLFEPYTSPENDQIIPEYQNKTGFYTPYTLDVSVLIVNSALTKDIKIEGYDDLLNPKLKGKIATADPSNSSSAFAQLTNMLVDQGGYENEQAWTYVKNLFSLVDGKIASSSSNVYKSVADGEMAVGLTYEDPALKLLNDGVDVKVIYPKEGTVFLPGNAAIIKNAKHMENAKKFIDFLLSQDIQDKLGTETTIRPIRKNAKTNKNMKSMAEINIATEDSDYVIQNKPAILKKYNDIFTNIQSKQ</sequence>
<dbReference type="AlphaFoldDB" id="E0PP96"/>
<dbReference type="HOGENOM" id="CLU_026974_0_2_9"/>
<dbReference type="GO" id="GO:0030976">
    <property type="term" value="F:thiamine pyrophosphate binding"/>
    <property type="evidence" value="ECO:0007669"/>
    <property type="project" value="TreeGrafter"/>
</dbReference>
<evidence type="ECO:0000313" key="3">
    <source>
        <dbReference type="EMBL" id="EFM32081.1"/>
    </source>
</evidence>
<dbReference type="PROSITE" id="PS51257">
    <property type="entry name" value="PROKAR_LIPOPROTEIN"/>
    <property type="match status" value="1"/>
</dbReference>
<feature type="chain" id="PRO_5003138700" evidence="2">
    <location>
        <begin position="41"/>
        <end position="360"/>
    </location>
</feature>
<comment type="caution">
    <text evidence="3">The sequence shown here is derived from an EMBL/GenBank/DDBJ whole genome shotgun (WGS) entry which is preliminary data.</text>
</comment>
<proteinExistence type="predicted"/>
<dbReference type="eggNOG" id="COG1840">
    <property type="taxonomic scope" value="Bacteria"/>
</dbReference>
<dbReference type="GO" id="GO:0030288">
    <property type="term" value="C:outer membrane-bounded periplasmic space"/>
    <property type="evidence" value="ECO:0007669"/>
    <property type="project" value="TreeGrafter"/>
</dbReference>
<dbReference type="SUPFAM" id="SSF53850">
    <property type="entry name" value="Periplasmic binding protein-like II"/>
    <property type="match status" value="1"/>
</dbReference>
<evidence type="ECO:0000256" key="1">
    <source>
        <dbReference type="ARBA" id="ARBA00022729"/>
    </source>
</evidence>
<dbReference type="PIRSF" id="PIRSF002825">
    <property type="entry name" value="CfbpA"/>
    <property type="match status" value="1"/>
</dbReference>
<accession>E0PP96</accession>
<dbReference type="GO" id="GO:0030975">
    <property type="term" value="F:thiamine binding"/>
    <property type="evidence" value="ECO:0007669"/>
    <property type="project" value="TreeGrafter"/>
</dbReference>
<keyword evidence="1 2" id="KW-0732">Signal</keyword>
<dbReference type="Gene3D" id="3.40.190.10">
    <property type="entry name" value="Periplasmic binding protein-like II"/>
    <property type="match status" value="2"/>
</dbReference>